<dbReference type="GO" id="GO:0071528">
    <property type="term" value="P:tRNA re-export from nucleus"/>
    <property type="evidence" value="ECO:0007669"/>
    <property type="project" value="UniProtKB-UniRule"/>
</dbReference>
<dbReference type="KEGG" id="tpf:TPHA_0O00220"/>
<evidence type="ECO:0000259" key="10">
    <source>
        <dbReference type="Pfam" id="PF08389"/>
    </source>
</evidence>
<feature type="domain" description="Exportin-1/Importin-beta-like" evidence="10">
    <location>
        <begin position="102"/>
        <end position="284"/>
    </location>
</feature>
<keyword evidence="7 9" id="KW-0694">RNA-binding</keyword>
<comment type="function">
    <text evidence="9">tRNA nucleus export receptor which facilitates tRNA translocation across the nuclear pore complex.</text>
</comment>
<dbReference type="GO" id="GO:0005737">
    <property type="term" value="C:cytoplasm"/>
    <property type="evidence" value="ECO:0007669"/>
    <property type="project" value="UniProtKB-SubCell"/>
</dbReference>
<dbReference type="EMBL" id="HE612870">
    <property type="protein sequence ID" value="CCE65994.1"/>
    <property type="molecule type" value="Genomic_DNA"/>
</dbReference>
<protein>
    <recommendedName>
        <fullName evidence="3 9">Exportin-T</fullName>
    </recommendedName>
    <alternativeName>
        <fullName evidence="9">Exportin(tRNA)</fullName>
    </alternativeName>
    <alternativeName>
        <fullName evidence="9">tRNA exportin</fullName>
    </alternativeName>
</protein>
<dbReference type="PANTHER" id="PTHR15952:SF11">
    <property type="entry name" value="EXPORTIN-T"/>
    <property type="match status" value="1"/>
</dbReference>
<feature type="domain" description="Exportin-T C-terminal" evidence="11">
    <location>
        <begin position="387"/>
        <end position="881"/>
    </location>
</feature>
<dbReference type="InterPro" id="IPR011989">
    <property type="entry name" value="ARM-like"/>
</dbReference>
<dbReference type="HOGENOM" id="CLU_004414_0_1_1"/>
<dbReference type="RefSeq" id="XP_003688428.1">
    <property type="nucleotide sequence ID" value="XM_003688380.1"/>
</dbReference>
<comment type="subcellular location">
    <subcellularLocation>
        <location evidence="1 9">Cytoplasm</location>
    </subcellularLocation>
    <subcellularLocation>
        <location evidence="9">Nucleus</location>
    </subcellularLocation>
    <text evidence="9">Shuttles between the nucleus and the cytoplasm.</text>
</comment>
<dbReference type="STRING" id="1071381.G8C1G6"/>
<dbReference type="InterPro" id="IPR013598">
    <property type="entry name" value="Exportin-1/Importin-b-like"/>
</dbReference>
<dbReference type="Pfam" id="PF19282">
    <property type="entry name" value="Exportin-T"/>
    <property type="match status" value="2"/>
</dbReference>
<dbReference type="InterPro" id="IPR040017">
    <property type="entry name" value="XPOT"/>
</dbReference>
<dbReference type="PANTHER" id="PTHR15952">
    <property type="entry name" value="EXPORTIN-T/LOS1"/>
    <property type="match status" value="1"/>
</dbReference>
<evidence type="ECO:0000259" key="11">
    <source>
        <dbReference type="Pfam" id="PF19282"/>
    </source>
</evidence>
<feature type="domain" description="Exportin-T C-terminal" evidence="11">
    <location>
        <begin position="912"/>
        <end position="1109"/>
    </location>
</feature>
<dbReference type="AlphaFoldDB" id="G8C1G6"/>
<dbReference type="InterPro" id="IPR016024">
    <property type="entry name" value="ARM-type_fold"/>
</dbReference>
<reference evidence="12 13" key="1">
    <citation type="journal article" date="2011" name="Proc. Natl. Acad. Sci. U.S.A.">
        <title>Evolutionary erosion of yeast sex chromosomes by mating-type switching accidents.</title>
        <authorList>
            <person name="Gordon J.L."/>
            <person name="Armisen D."/>
            <person name="Proux-Wera E."/>
            <person name="Oheigeartaigh S.S."/>
            <person name="Byrne K.P."/>
            <person name="Wolfe K.H."/>
        </authorList>
    </citation>
    <scope>NUCLEOTIDE SEQUENCE [LARGE SCALE GENOMIC DNA]</scope>
    <source>
        <strain evidence="13">ATCC 24235 / CBS 4417 / NBRC 1672 / NRRL Y-8282 / UCD 70-5</strain>
    </source>
</reference>
<keyword evidence="8 9" id="KW-0539">Nucleus</keyword>
<evidence type="ECO:0000256" key="6">
    <source>
        <dbReference type="ARBA" id="ARBA00022555"/>
    </source>
</evidence>
<keyword evidence="13" id="KW-1185">Reference proteome</keyword>
<evidence type="ECO:0000256" key="8">
    <source>
        <dbReference type="ARBA" id="ARBA00023242"/>
    </source>
</evidence>
<name>G8C1G6_TETPH</name>
<keyword evidence="6 9" id="KW-0820">tRNA-binding</keyword>
<organism evidence="12 13">
    <name type="scientific">Tetrapisispora phaffii (strain ATCC 24235 / CBS 4417 / NBRC 1672 / NRRL Y-8282 / UCD 70-5)</name>
    <name type="common">Yeast</name>
    <name type="synonym">Fabospora phaffii</name>
    <dbReference type="NCBI Taxonomy" id="1071381"/>
    <lineage>
        <taxon>Eukaryota</taxon>
        <taxon>Fungi</taxon>
        <taxon>Dikarya</taxon>
        <taxon>Ascomycota</taxon>
        <taxon>Saccharomycotina</taxon>
        <taxon>Saccharomycetes</taxon>
        <taxon>Saccharomycetales</taxon>
        <taxon>Saccharomycetaceae</taxon>
        <taxon>Tetrapisispora</taxon>
    </lineage>
</organism>
<evidence type="ECO:0000256" key="9">
    <source>
        <dbReference type="RuleBase" id="RU366037"/>
    </source>
</evidence>
<evidence type="ECO:0000256" key="1">
    <source>
        <dbReference type="ARBA" id="ARBA00004496"/>
    </source>
</evidence>
<dbReference type="GeneID" id="11530611"/>
<keyword evidence="4 9" id="KW-0813">Transport</keyword>
<dbReference type="SUPFAM" id="SSF48371">
    <property type="entry name" value="ARM repeat"/>
    <property type="match status" value="1"/>
</dbReference>
<dbReference type="InterPro" id="IPR045546">
    <property type="entry name" value="Exportin-T_C"/>
</dbReference>
<evidence type="ECO:0000313" key="13">
    <source>
        <dbReference type="Proteomes" id="UP000005666"/>
    </source>
</evidence>
<dbReference type="OrthoDB" id="26399at2759"/>
<dbReference type="OMA" id="HEMFLFG"/>
<dbReference type="GO" id="GO:0000049">
    <property type="term" value="F:tRNA binding"/>
    <property type="evidence" value="ECO:0007669"/>
    <property type="project" value="UniProtKB-UniRule"/>
</dbReference>
<dbReference type="GO" id="GO:0031267">
    <property type="term" value="F:small GTPase binding"/>
    <property type="evidence" value="ECO:0007669"/>
    <property type="project" value="EnsemblFungi"/>
</dbReference>
<evidence type="ECO:0000256" key="4">
    <source>
        <dbReference type="ARBA" id="ARBA00022448"/>
    </source>
</evidence>
<dbReference type="eggNOG" id="KOG2021">
    <property type="taxonomic scope" value="Eukaryota"/>
</dbReference>
<dbReference type="Gene3D" id="1.25.10.10">
    <property type="entry name" value="Leucine-rich Repeat Variant"/>
    <property type="match status" value="1"/>
</dbReference>
<evidence type="ECO:0000313" key="12">
    <source>
        <dbReference type="EMBL" id="CCE65994.1"/>
    </source>
</evidence>
<dbReference type="GO" id="GO:0005643">
    <property type="term" value="C:nuclear pore"/>
    <property type="evidence" value="ECO:0007669"/>
    <property type="project" value="TreeGrafter"/>
</dbReference>
<gene>
    <name evidence="12" type="primary">TPHA0O00220</name>
    <name evidence="12" type="ordered locus">TPHA_0O00220</name>
</gene>
<proteinExistence type="inferred from homology"/>
<dbReference type="Proteomes" id="UP000005666">
    <property type="component" value="Chromosome 15"/>
</dbReference>
<dbReference type="GO" id="GO:0016363">
    <property type="term" value="C:nuclear matrix"/>
    <property type="evidence" value="ECO:0007669"/>
    <property type="project" value="EnsemblFungi"/>
</dbReference>
<sequence>MLNRIKEVVVIANNPATDALTKKQALDYLESLKNDAGSVEVLASLLVDNSLDDLTLFVILQLIGDMIGTTITNVNNMNEIVLIKGSVISLLRRIIENNLANPEYIRNKISELVTKIFYFTYGDVNNNVWSSFFNDIIPILCIDALLTSNIETIMNNQVSFSEVGYDFFTRICISINSEIADQTFLRSKEVQVINNHLKDYMRITDVNTMTLIWYNGLLHFKNKIALEGQHVKTNASKLANLTLACIGNYISWINVTLIVNQNYIDVIYSFMDYNTTKIACSQCLIEIISKKMKPLEKLQLLNMLNLTEKLITNKEKNFTDNEDLEIIEQLAKLTSCVGLEYSIILEQCNENNSNNNNNSSSNNSNNNNGLSTTDADQNLDQIAVTADQQILTEVAPLVLKFFIHEYDSVTEQCFDFISQYLNFLKKIFAIGGKPGTAISINSKKQPLDQEHSSFLVSLINGIFKKMKIDSDTVDVDDDSIQEFNDTIRSKLKNFQDVIAIINPNLYLEQISNNITACLSAKYWPDMELAIFQMHNLSESIRNNLFGLNKSDISTSPATAVMGKFLHILLTSSNLFSIDNRYVQILFFELVVRHYTFLTPEIRDELSLLNIFCSEFGMFNRVEKVRVRVWYLFTRFIKTTKPKLSTVVLTQIVSKISPLLVIEPVQLNANGSEDLNNVTFDNQLYIFEGVGLLIGANSDYNYDILDQVLTPLFTELEKCISTQSQTLNQQNQHVILQSHHILMAVGTIARGTHIGLVPENQVNNALVNEKYIHKSLIEKFSNIAEVVLVTFSYFNKHETIRDASRFTFARLIPILNNGIVSYANKLIYLFLESELKVIELNDFLGFLGQMLHTFHQDESFYKLFDELLTIIIEKIHILLDQLDTENNDGYNLTSASNSGAKDSNMSGKTVVVTDSFRDRILLKKAYYTFLQTLVTNNVTSLLLTQRNRSVLPTILTDLLEYSPQEIQETYIMKLALSVIHNFIKCFGSGACTDNLDRHANEVGKLDGLNEFFITKTIPLMFEIPFKPEYKFDIKDGSCRVMACDISRILKELCIQSGGQDITSNPALKYLTEIYFPQIQLPSEISLELIQALVNQDMKPFEKYFVSLITRLTT</sequence>
<evidence type="ECO:0000256" key="7">
    <source>
        <dbReference type="ARBA" id="ARBA00022884"/>
    </source>
</evidence>
<evidence type="ECO:0000256" key="2">
    <source>
        <dbReference type="ARBA" id="ARBA00009466"/>
    </source>
</evidence>
<evidence type="ECO:0000256" key="5">
    <source>
        <dbReference type="ARBA" id="ARBA00022490"/>
    </source>
</evidence>
<evidence type="ECO:0000256" key="3">
    <source>
        <dbReference type="ARBA" id="ARBA00018928"/>
    </source>
</evidence>
<accession>G8C1G6</accession>
<comment type="similarity">
    <text evidence="2 9">Belongs to the exportin family.</text>
</comment>
<dbReference type="Pfam" id="PF08389">
    <property type="entry name" value="Xpo1"/>
    <property type="match status" value="1"/>
</dbReference>
<keyword evidence="5 9" id="KW-0963">Cytoplasm</keyword>